<keyword evidence="1" id="KW-1133">Transmembrane helix</keyword>
<feature type="transmembrane region" description="Helical" evidence="1">
    <location>
        <begin position="135"/>
        <end position="154"/>
    </location>
</feature>
<keyword evidence="2" id="KW-0732">Signal</keyword>
<dbReference type="EMBL" id="JADBDZ010000001">
    <property type="protein sequence ID" value="MBE1532853.1"/>
    <property type="molecule type" value="Genomic_DNA"/>
</dbReference>
<keyword evidence="1" id="KW-0812">Transmembrane</keyword>
<name>A0ABR9JQK8_9ACTN</name>
<dbReference type="Pfam" id="PF02517">
    <property type="entry name" value="Rce1-like"/>
    <property type="match status" value="1"/>
</dbReference>
<evidence type="ECO:0000256" key="2">
    <source>
        <dbReference type="SAM" id="SignalP"/>
    </source>
</evidence>
<feature type="domain" description="CAAX prenyl protease 2/Lysostaphin resistance protein A-like" evidence="3">
    <location>
        <begin position="106"/>
        <end position="196"/>
    </location>
</feature>
<feature type="transmembrane region" description="Helical" evidence="1">
    <location>
        <begin position="71"/>
        <end position="96"/>
    </location>
</feature>
<feature type="signal peptide" evidence="2">
    <location>
        <begin position="1"/>
        <end position="22"/>
    </location>
</feature>
<dbReference type="GO" id="GO:0006508">
    <property type="term" value="P:proteolysis"/>
    <property type="evidence" value="ECO:0007669"/>
    <property type="project" value="UniProtKB-KW"/>
</dbReference>
<dbReference type="RefSeq" id="WP_192759488.1">
    <property type="nucleotide sequence ID" value="NZ_JADBDZ010000001.1"/>
</dbReference>
<feature type="transmembrane region" description="Helical" evidence="1">
    <location>
        <begin position="160"/>
        <end position="181"/>
    </location>
</feature>
<reference evidence="4 5" key="1">
    <citation type="submission" date="2020-10" db="EMBL/GenBank/DDBJ databases">
        <title>Sequencing the genomes of 1000 actinobacteria strains.</title>
        <authorList>
            <person name="Klenk H.-P."/>
        </authorList>
    </citation>
    <scope>NUCLEOTIDE SEQUENCE [LARGE SCALE GENOMIC DNA]</scope>
    <source>
        <strain evidence="4 5">DSM 46744</strain>
    </source>
</reference>
<feature type="chain" id="PRO_5046697916" evidence="2">
    <location>
        <begin position="23"/>
        <end position="277"/>
    </location>
</feature>
<proteinExistence type="predicted"/>
<evidence type="ECO:0000256" key="1">
    <source>
        <dbReference type="SAM" id="Phobius"/>
    </source>
</evidence>
<keyword evidence="4" id="KW-0378">Hydrolase</keyword>
<accession>A0ABR9JQK8</accession>
<feature type="transmembrane region" description="Helical" evidence="1">
    <location>
        <begin position="235"/>
        <end position="255"/>
    </location>
</feature>
<dbReference type="InterPro" id="IPR003675">
    <property type="entry name" value="Rce1/LyrA-like_dom"/>
</dbReference>
<sequence length="277" mass="28746">MRLLKQLLAVAAVTFVGGQAAAAADGNAPLTLVLGFATAALALFVYTRIVRRTERREVTELARKDAVPATGRGLLIGGAMFGAVIANIAFLGGYHVDGIGSVSGAIGLLGFMAAVAVTEELLFRGVLFRIIEERIGTYLSLTLTGLVFGLMHLVNPDATLWGSIAIAIEAGFMLAAAYAATRNLWLPIGLHFAWNFAQGGVFGTQVSGNGESEGLLNGETSGSALVTGGEFGPEGSLYAVGFGAALTVVFMWLAHRRGNVIPRRRSAAPAPTATLAQ</sequence>
<dbReference type="PANTHER" id="PTHR39430">
    <property type="entry name" value="MEMBRANE-ASSOCIATED PROTEASE-RELATED"/>
    <property type="match status" value="1"/>
</dbReference>
<dbReference type="GO" id="GO:0008233">
    <property type="term" value="F:peptidase activity"/>
    <property type="evidence" value="ECO:0007669"/>
    <property type="project" value="UniProtKB-KW"/>
</dbReference>
<dbReference type="Proteomes" id="UP000627838">
    <property type="component" value="Unassembled WGS sequence"/>
</dbReference>
<evidence type="ECO:0000259" key="3">
    <source>
        <dbReference type="Pfam" id="PF02517"/>
    </source>
</evidence>
<organism evidence="4 5">
    <name type="scientific">Actinomadura algeriensis</name>
    <dbReference type="NCBI Taxonomy" id="1679523"/>
    <lineage>
        <taxon>Bacteria</taxon>
        <taxon>Bacillati</taxon>
        <taxon>Actinomycetota</taxon>
        <taxon>Actinomycetes</taxon>
        <taxon>Streptosporangiales</taxon>
        <taxon>Thermomonosporaceae</taxon>
        <taxon>Actinomadura</taxon>
    </lineage>
</organism>
<evidence type="ECO:0000313" key="5">
    <source>
        <dbReference type="Proteomes" id="UP000627838"/>
    </source>
</evidence>
<feature type="transmembrane region" description="Helical" evidence="1">
    <location>
        <begin position="102"/>
        <end position="123"/>
    </location>
</feature>
<keyword evidence="1" id="KW-0472">Membrane</keyword>
<feature type="transmembrane region" description="Helical" evidence="1">
    <location>
        <begin position="32"/>
        <end position="50"/>
    </location>
</feature>
<evidence type="ECO:0000313" key="4">
    <source>
        <dbReference type="EMBL" id="MBE1532853.1"/>
    </source>
</evidence>
<comment type="caution">
    <text evidence="4">The sequence shown here is derived from an EMBL/GenBank/DDBJ whole genome shotgun (WGS) entry which is preliminary data.</text>
</comment>
<keyword evidence="4" id="KW-0645">Protease</keyword>
<dbReference type="PANTHER" id="PTHR39430:SF1">
    <property type="entry name" value="PROTEASE"/>
    <property type="match status" value="1"/>
</dbReference>
<gene>
    <name evidence="4" type="ORF">H4W34_002686</name>
</gene>
<keyword evidence="5" id="KW-1185">Reference proteome</keyword>
<protein>
    <submittedName>
        <fullName evidence="4">Membrane protease YdiL (CAAX protease family)</fullName>
    </submittedName>
</protein>
<feature type="transmembrane region" description="Helical" evidence="1">
    <location>
        <begin position="188"/>
        <end position="206"/>
    </location>
</feature>